<gene>
    <name evidence="1" type="ORF">CINCED_3A011192</name>
</gene>
<dbReference type="AlphaFoldDB" id="A0A5E4MME7"/>
<organism evidence="1 2">
    <name type="scientific">Cinara cedri</name>
    <dbReference type="NCBI Taxonomy" id="506608"/>
    <lineage>
        <taxon>Eukaryota</taxon>
        <taxon>Metazoa</taxon>
        <taxon>Ecdysozoa</taxon>
        <taxon>Arthropoda</taxon>
        <taxon>Hexapoda</taxon>
        <taxon>Insecta</taxon>
        <taxon>Pterygota</taxon>
        <taxon>Neoptera</taxon>
        <taxon>Paraneoptera</taxon>
        <taxon>Hemiptera</taxon>
        <taxon>Sternorrhyncha</taxon>
        <taxon>Aphidomorpha</taxon>
        <taxon>Aphidoidea</taxon>
        <taxon>Aphididae</taxon>
        <taxon>Lachninae</taxon>
        <taxon>Cinara</taxon>
    </lineage>
</organism>
<sequence length="178" mass="20088">MSFFVDELKSLINPLIALLTQSVLFDKRIDIALISETRFTKQSYLSIPGPTYWPTSIRKKPDILNIFVTKIPSNLYYSINNILDLNSDYSSVILNIVATPQTRTVAPKLFTASTNRLKFHNIIAEEINLNISFKSVQEIDDAVNNLTTLIQSAASMSNTLNTTNNHRKVYNKSHPALI</sequence>
<protein>
    <submittedName>
        <fullName evidence="1">Uncharacterized protein</fullName>
    </submittedName>
</protein>
<evidence type="ECO:0000313" key="2">
    <source>
        <dbReference type="Proteomes" id="UP000325440"/>
    </source>
</evidence>
<proteinExistence type="predicted"/>
<evidence type="ECO:0000313" key="1">
    <source>
        <dbReference type="EMBL" id="VVC32782.1"/>
    </source>
</evidence>
<reference evidence="1 2" key="1">
    <citation type="submission" date="2019-08" db="EMBL/GenBank/DDBJ databases">
        <authorList>
            <person name="Alioto T."/>
            <person name="Alioto T."/>
            <person name="Gomez Garrido J."/>
        </authorList>
    </citation>
    <scope>NUCLEOTIDE SEQUENCE [LARGE SCALE GENOMIC DNA]</scope>
</reference>
<name>A0A5E4MME7_9HEMI</name>
<dbReference type="OrthoDB" id="6626684at2759"/>
<accession>A0A5E4MME7</accession>
<dbReference type="EMBL" id="CABPRJ010000959">
    <property type="protein sequence ID" value="VVC32782.1"/>
    <property type="molecule type" value="Genomic_DNA"/>
</dbReference>
<keyword evidence="2" id="KW-1185">Reference proteome</keyword>
<dbReference type="Proteomes" id="UP000325440">
    <property type="component" value="Unassembled WGS sequence"/>
</dbReference>